<reference evidence="2" key="2">
    <citation type="submission" date="2001-08" db="EMBL/GenBank/DDBJ databases">
        <title>Oryza sativa nipponbare(GA3) genomic DNA, chromosome 6, BAC clone:OJ1226_A12.</title>
        <authorList>
            <person name="Sasaki T."/>
            <person name="Matsumoto T."/>
            <person name="Yamamoto K."/>
        </authorList>
    </citation>
    <scope>NUCLEOTIDE SEQUENCE</scope>
</reference>
<dbReference type="Proteomes" id="UP000000763">
    <property type="component" value="Chromosome 6"/>
</dbReference>
<protein>
    <submittedName>
        <fullName evidence="2">Uncharacterized protein</fullName>
    </submittedName>
</protein>
<name>Q67W49_ORYSJ</name>
<organism evidence="2 3">
    <name type="scientific">Oryza sativa subsp. japonica</name>
    <name type="common">Rice</name>
    <dbReference type="NCBI Taxonomy" id="39947"/>
    <lineage>
        <taxon>Eukaryota</taxon>
        <taxon>Viridiplantae</taxon>
        <taxon>Streptophyta</taxon>
        <taxon>Embryophyta</taxon>
        <taxon>Tracheophyta</taxon>
        <taxon>Spermatophyta</taxon>
        <taxon>Magnoliopsida</taxon>
        <taxon>Liliopsida</taxon>
        <taxon>Poales</taxon>
        <taxon>Poaceae</taxon>
        <taxon>BOP clade</taxon>
        <taxon>Oryzoideae</taxon>
        <taxon>Oryzeae</taxon>
        <taxon>Oryzinae</taxon>
        <taxon>Oryza</taxon>
        <taxon>Oryza sativa</taxon>
    </lineage>
</organism>
<dbReference type="EMBL" id="AP003517">
    <property type="protein sequence ID" value="BAD37323.1"/>
    <property type="molecule type" value="Genomic_DNA"/>
</dbReference>
<accession>Q67W49</accession>
<dbReference type="AlphaFoldDB" id="Q67W49"/>
<evidence type="ECO:0000313" key="3">
    <source>
        <dbReference type="Proteomes" id="UP000000763"/>
    </source>
</evidence>
<sequence>MARYIWNAIYLTFGVKQPRNSSHLFGNWLRGFEPKLKRQTWVIFKATQLSRLWSLLLKEDEGIEVIAKCKLLEKRTNGPEGTDTLDDIVAELFNDDFMEGYDAVVDGDQDFVP</sequence>
<reference evidence="3" key="3">
    <citation type="journal article" date="2005" name="Nature">
        <title>The map-based sequence of the rice genome.</title>
        <authorList>
            <consortium name="International rice genome sequencing project (IRGSP)"/>
            <person name="Matsumoto T."/>
            <person name="Wu J."/>
            <person name="Kanamori H."/>
            <person name="Katayose Y."/>
            <person name="Fujisawa M."/>
            <person name="Namiki N."/>
            <person name="Mizuno H."/>
            <person name="Yamamoto K."/>
            <person name="Antonio B.A."/>
            <person name="Baba T."/>
            <person name="Sakata K."/>
            <person name="Nagamura Y."/>
            <person name="Aoki H."/>
            <person name="Arikawa K."/>
            <person name="Arita K."/>
            <person name="Bito T."/>
            <person name="Chiden Y."/>
            <person name="Fujitsuka N."/>
            <person name="Fukunaka R."/>
            <person name="Hamada M."/>
            <person name="Harada C."/>
            <person name="Hayashi A."/>
            <person name="Hijishita S."/>
            <person name="Honda M."/>
            <person name="Hosokawa S."/>
            <person name="Ichikawa Y."/>
            <person name="Idonuma A."/>
            <person name="Iijima M."/>
            <person name="Ikeda M."/>
            <person name="Ikeno M."/>
            <person name="Ito K."/>
            <person name="Ito S."/>
            <person name="Ito T."/>
            <person name="Ito Y."/>
            <person name="Ito Y."/>
            <person name="Iwabuchi A."/>
            <person name="Kamiya K."/>
            <person name="Karasawa W."/>
            <person name="Kurita K."/>
            <person name="Katagiri S."/>
            <person name="Kikuta A."/>
            <person name="Kobayashi H."/>
            <person name="Kobayashi N."/>
            <person name="Machita K."/>
            <person name="Maehara T."/>
            <person name="Masukawa M."/>
            <person name="Mizubayashi T."/>
            <person name="Mukai Y."/>
            <person name="Nagasaki H."/>
            <person name="Nagata Y."/>
            <person name="Naito S."/>
            <person name="Nakashima M."/>
            <person name="Nakama Y."/>
            <person name="Nakamichi Y."/>
            <person name="Nakamura M."/>
            <person name="Meguro A."/>
            <person name="Negishi M."/>
            <person name="Ohta I."/>
            <person name="Ohta T."/>
            <person name="Okamoto M."/>
            <person name="Ono N."/>
            <person name="Saji S."/>
            <person name="Sakaguchi M."/>
            <person name="Sakai K."/>
            <person name="Shibata M."/>
            <person name="Shimokawa T."/>
            <person name="Song J."/>
            <person name="Takazaki Y."/>
            <person name="Terasawa K."/>
            <person name="Tsugane M."/>
            <person name="Tsuji K."/>
            <person name="Ueda S."/>
            <person name="Waki K."/>
            <person name="Yamagata H."/>
            <person name="Yamamoto M."/>
            <person name="Yamamoto S."/>
            <person name="Yamane H."/>
            <person name="Yoshiki S."/>
            <person name="Yoshihara R."/>
            <person name="Yukawa K."/>
            <person name="Zhong H."/>
            <person name="Yano M."/>
            <person name="Yuan Q."/>
            <person name="Ouyang S."/>
            <person name="Liu J."/>
            <person name="Jones K.M."/>
            <person name="Gansberger K."/>
            <person name="Moffat K."/>
            <person name="Hill J."/>
            <person name="Bera J."/>
            <person name="Fadrosh D."/>
            <person name="Jin S."/>
            <person name="Johri S."/>
            <person name="Kim M."/>
            <person name="Overton L."/>
            <person name="Reardon M."/>
            <person name="Tsitrin T."/>
            <person name="Vuong H."/>
            <person name="Weaver B."/>
            <person name="Ciecko A."/>
            <person name="Tallon L."/>
            <person name="Jackson J."/>
            <person name="Pai G."/>
            <person name="Aken S.V."/>
            <person name="Utterback T."/>
            <person name="Reidmuller S."/>
            <person name="Feldblyum T."/>
            <person name="Hsiao J."/>
            <person name="Zismann V."/>
            <person name="Iobst S."/>
            <person name="de Vazeille A.R."/>
            <person name="Buell C.R."/>
            <person name="Ying K."/>
            <person name="Li Y."/>
            <person name="Lu T."/>
            <person name="Huang Y."/>
            <person name="Zhao Q."/>
            <person name="Feng Q."/>
            <person name="Zhang L."/>
            <person name="Zhu J."/>
            <person name="Weng Q."/>
            <person name="Mu J."/>
            <person name="Lu Y."/>
            <person name="Fan D."/>
            <person name="Liu Y."/>
            <person name="Guan J."/>
            <person name="Zhang Y."/>
            <person name="Yu S."/>
            <person name="Liu X."/>
            <person name="Zhang Y."/>
            <person name="Hong G."/>
            <person name="Han B."/>
            <person name="Choisne N."/>
            <person name="Demange N."/>
            <person name="Orjeda G."/>
            <person name="Samain S."/>
            <person name="Cattolico L."/>
            <person name="Pelletier E."/>
            <person name="Couloux A."/>
            <person name="Segurens B."/>
            <person name="Wincker P."/>
            <person name="D'Hont A."/>
            <person name="Scarpelli C."/>
            <person name="Weissenbach J."/>
            <person name="Salanoubat M."/>
            <person name="Quetier F."/>
            <person name="Yu Y."/>
            <person name="Kim H.R."/>
            <person name="Rambo T."/>
            <person name="Currie J."/>
            <person name="Collura K."/>
            <person name="Luo M."/>
            <person name="Yang T."/>
            <person name="Ammiraju J.S.S."/>
            <person name="Engler F."/>
            <person name="Soderlund C."/>
            <person name="Wing R.A."/>
            <person name="Palmer L.E."/>
            <person name="de la Bastide M."/>
            <person name="Spiegel L."/>
            <person name="Nascimento L."/>
            <person name="Zutavern T."/>
            <person name="O'Shaughnessy A."/>
            <person name="Dike S."/>
            <person name="Dedhia N."/>
            <person name="Preston R."/>
            <person name="Balija V."/>
            <person name="McCombie W.R."/>
            <person name="Chow T."/>
            <person name="Chen H."/>
            <person name="Chung M."/>
            <person name="Chen C."/>
            <person name="Shaw J."/>
            <person name="Wu H."/>
            <person name="Hsiao K."/>
            <person name="Chao Y."/>
            <person name="Chu M."/>
            <person name="Cheng C."/>
            <person name="Hour A."/>
            <person name="Lee P."/>
            <person name="Lin S."/>
            <person name="Lin Y."/>
            <person name="Liou J."/>
            <person name="Liu S."/>
            <person name="Hsing Y."/>
            <person name="Raghuvanshi S."/>
            <person name="Mohanty A."/>
            <person name="Bharti A.K."/>
            <person name="Gaur A."/>
            <person name="Gupta V."/>
            <person name="Kumar D."/>
            <person name="Ravi V."/>
            <person name="Vij S."/>
            <person name="Kapur A."/>
            <person name="Khurana P."/>
            <person name="Khurana P."/>
            <person name="Khurana J.P."/>
            <person name="Tyagi A.K."/>
            <person name="Gaikwad K."/>
            <person name="Singh A."/>
            <person name="Dalal V."/>
            <person name="Srivastava S."/>
            <person name="Dixit A."/>
            <person name="Pal A.K."/>
            <person name="Ghazi I.A."/>
            <person name="Yadav M."/>
            <person name="Pandit A."/>
            <person name="Bhargava A."/>
            <person name="Sureshbabu K."/>
            <person name="Batra K."/>
            <person name="Sharma T.R."/>
            <person name="Mohapatra T."/>
            <person name="Singh N.K."/>
            <person name="Messing J."/>
            <person name="Nelson A.B."/>
            <person name="Fuks G."/>
            <person name="Kavchok S."/>
            <person name="Keizer G."/>
            <person name="Linton E."/>
            <person name="Llaca V."/>
            <person name="Song R."/>
            <person name="Tanyolac B."/>
            <person name="Young S."/>
            <person name="Ho-Il K."/>
            <person name="Hahn J.H."/>
            <person name="Sangsakoo G."/>
            <person name="Vanavichit A."/>
            <person name="de Mattos Luiz.A.T."/>
            <person name="Zimmer P.D."/>
            <person name="Malone G."/>
            <person name="Dellagostin O."/>
            <person name="de Oliveira A.C."/>
            <person name="Bevan M."/>
            <person name="Bancroft I."/>
            <person name="Minx P."/>
            <person name="Cordum H."/>
            <person name="Wilson R."/>
            <person name="Cheng Z."/>
            <person name="Jin W."/>
            <person name="Jiang J."/>
            <person name="Leong S.A."/>
            <person name="Iwama H."/>
            <person name="Gojobori T."/>
            <person name="Itoh T."/>
            <person name="Niimura Y."/>
            <person name="Fujii Y."/>
            <person name="Habara T."/>
            <person name="Sakai H."/>
            <person name="Sato Y."/>
            <person name="Wilson G."/>
            <person name="Kumar K."/>
            <person name="McCouch S."/>
            <person name="Juretic N."/>
            <person name="Hoen D."/>
            <person name="Wright S."/>
            <person name="Bruskiewich R."/>
            <person name="Bureau T."/>
            <person name="Miyao A."/>
            <person name="Hirochika H."/>
            <person name="Nishikawa T."/>
            <person name="Kadowaki K."/>
            <person name="Sugiura M."/>
            <person name="Burr B."/>
            <person name="Sasaki T."/>
        </authorList>
    </citation>
    <scope>NUCLEOTIDE SEQUENCE [LARGE SCALE GENOMIC DNA]</scope>
    <source>
        <strain evidence="3">cv. Nipponbare</strain>
    </source>
</reference>
<dbReference type="EMBL" id="AP004008">
    <property type="protein sequence ID" value="BAD37620.1"/>
    <property type="molecule type" value="Genomic_DNA"/>
</dbReference>
<proteinExistence type="predicted"/>
<gene>
    <name evidence="2" type="ORF">OJ1226_A12.27</name>
    <name evidence="1" type="ORF">OSJNBa0062J02.11</name>
</gene>
<evidence type="ECO:0000313" key="2">
    <source>
        <dbReference type="EMBL" id="BAD37620.1"/>
    </source>
</evidence>
<reference evidence="1" key="1">
    <citation type="submission" date="2001-04" db="EMBL/GenBank/DDBJ databases">
        <title>Oryza sativa nipponbare(GA3) genomic DNA, chromosome 6, BAC clone:OSJNBa0062J02.</title>
        <authorList>
            <person name="Sasaki T."/>
            <person name="Matsumoto T."/>
            <person name="Yamamoto K."/>
        </authorList>
    </citation>
    <scope>NUCLEOTIDE SEQUENCE</scope>
</reference>
<evidence type="ECO:0000313" key="1">
    <source>
        <dbReference type="EMBL" id="BAD37323.1"/>
    </source>
</evidence>
<reference evidence="3" key="4">
    <citation type="journal article" date="2008" name="Nucleic Acids Res.">
        <title>The rice annotation project database (RAP-DB): 2008 update.</title>
        <authorList>
            <consortium name="The rice annotation project (RAP)"/>
        </authorList>
    </citation>
    <scope>GENOME REANNOTATION</scope>
    <source>
        <strain evidence="3">cv. Nipponbare</strain>
    </source>
</reference>